<proteinExistence type="predicted"/>
<dbReference type="Proteomes" id="UP001193441">
    <property type="component" value="Unassembled WGS sequence"/>
</dbReference>
<evidence type="ECO:0000313" key="3">
    <source>
        <dbReference type="EMBL" id="MXR56594.1"/>
    </source>
</evidence>
<dbReference type="AlphaFoldDB" id="A0AAW9X9Q7"/>
<dbReference type="GO" id="GO:0003676">
    <property type="term" value="F:nucleic acid binding"/>
    <property type="evidence" value="ECO:0007669"/>
    <property type="project" value="InterPro"/>
</dbReference>
<dbReference type="PANTHER" id="PTHR47618:SF1">
    <property type="entry name" value="BIFUNCTIONAL OLIGORIBONUCLEASE AND PAP PHOSPHATASE NRNA"/>
    <property type="match status" value="1"/>
</dbReference>
<evidence type="ECO:0000313" key="4">
    <source>
        <dbReference type="Proteomes" id="UP001193441"/>
    </source>
</evidence>
<dbReference type="Pfam" id="PF01368">
    <property type="entry name" value="DHH"/>
    <property type="match status" value="1"/>
</dbReference>
<feature type="domain" description="DDH" evidence="1">
    <location>
        <begin position="18"/>
        <end position="162"/>
    </location>
</feature>
<dbReference type="InterPro" id="IPR051319">
    <property type="entry name" value="Oligoribo/pAp-PDE_c-di-AMP_PDE"/>
</dbReference>
<dbReference type="Gene3D" id="3.10.310.30">
    <property type="match status" value="1"/>
</dbReference>
<organism evidence="3 4">
    <name type="scientific">Mesomycoplasma flocculare</name>
    <name type="common">Mycoplasma flocculare</name>
    <dbReference type="NCBI Taxonomy" id="2128"/>
    <lineage>
        <taxon>Bacteria</taxon>
        <taxon>Bacillati</taxon>
        <taxon>Mycoplasmatota</taxon>
        <taxon>Mycoplasmoidales</taxon>
        <taxon>Metamycoplasmataceae</taxon>
        <taxon>Mesomycoplasma</taxon>
    </lineage>
</organism>
<dbReference type="InterPro" id="IPR038763">
    <property type="entry name" value="DHH_sf"/>
</dbReference>
<name>A0AAW9X9Q7_MESFC</name>
<sequence>MAIKPYTKIIENIEKHSNIFIFHHIRPDGDCLGAQQGLGLAILKRFPKKRVFFVGDNENIFSFLNFHFDNVNLIKDVFFENSLAITVDTADIKRIQNLDFFLNSNFKTRVKIDHHPDILESIYNEKWIDPTFSATSEMIGFLLKEENWEIDEEISQFIYLGILTDSGRFSFSSTSSRTFAVASFLLKANFNFTKLNWFLSKKSEEEVAFYAYVLANYKKKNKVLWYFVSKEQQNMFKLRQDQFSAVNVLANIGDARIWLFLIENDNEIRVRIRSNGPIINKIAREYGGGGHNHAAGINLVKMGKIWETINEIIEKLINLVKEFEKNEEKVQNEQN</sequence>
<comment type="caution">
    <text evidence="3">The sequence shown here is derived from an EMBL/GenBank/DDBJ whole genome shotgun (WGS) entry which is preliminary data.</text>
</comment>
<dbReference type="InterPro" id="IPR003156">
    <property type="entry name" value="DHHA1_dom"/>
</dbReference>
<dbReference type="PANTHER" id="PTHR47618">
    <property type="entry name" value="BIFUNCTIONAL OLIGORIBONUCLEASE AND PAP PHOSPHATASE NRNA"/>
    <property type="match status" value="1"/>
</dbReference>
<dbReference type="SUPFAM" id="SSF64182">
    <property type="entry name" value="DHH phosphoesterases"/>
    <property type="match status" value="1"/>
</dbReference>
<dbReference type="Gene3D" id="3.90.1640.10">
    <property type="entry name" value="inorganic pyrophosphatase (n-terminal core)"/>
    <property type="match status" value="1"/>
</dbReference>
<evidence type="ECO:0000259" key="2">
    <source>
        <dbReference type="Pfam" id="PF02272"/>
    </source>
</evidence>
<protein>
    <submittedName>
        <fullName evidence="3">Bifunctional oligoribonuclease/PAP phosphatase NrnA</fullName>
    </submittedName>
</protein>
<dbReference type="InterPro" id="IPR001667">
    <property type="entry name" value="DDH_dom"/>
</dbReference>
<feature type="domain" description="DHHA1" evidence="2">
    <location>
        <begin position="245"/>
        <end position="321"/>
    </location>
</feature>
<dbReference type="EMBL" id="QQRD01000001">
    <property type="protein sequence ID" value="MXR56594.1"/>
    <property type="molecule type" value="Genomic_DNA"/>
</dbReference>
<gene>
    <name evidence="3" type="ORF">DR094_01105</name>
</gene>
<dbReference type="Pfam" id="PF02272">
    <property type="entry name" value="DHHA1"/>
    <property type="match status" value="1"/>
</dbReference>
<accession>A0AAW9X9Q7</accession>
<dbReference type="RefSeq" id="WP_160583756.1">
    <property type="nucleotide sequence ID" value="NZ_QQRD01000001.1"/>
</dbReference>
<evidence type="ECO:0000259" key="1">
    <source>
        <dbReference type="Pfam" id="PF01368"/>
    </source>
</evidence>
<reference evidence="3" key="1">
    <citation type="submission" date="2018-07" db="EMBL/GenBank/DDBJ databases">
        <title>Genetic characterization of Mycoplasma hyopneumoniae, M. hyorhinis and M. flocculare isolates through whole genome sequencing analysis: comparative analysis of sequence types and putative genes involved in virulence.</title>
        <authorList>
            <person name="Fourour S."/>
            <person name="Lucas P."/>
            <person name="Touzain F."/>
            <person name="Tocqueville V."/>
            <person name="Kempf I."/>
            <person name="Marois-Crehan C."/>
        </authorList>
    </citation>
    <scope>NUCLEOTIDE SEQUENCE</scope>
    <source>
        <strain evidence="3">MF22</strain>
    </source>
</reference>